<gene>
    <name evidence="3" type="ORF">R2G56_16920</name>
</gene>
<dbReference type="Proteomes" id="UP001185659">
    <property type="component" value="Unassembled WGS sequence"/>
</dbReference>
<keyword evidence="2" id="KW-1133">Transmembrane helix</keyword>
<keyword evidence="2" id="KW-0812">Transmembrane</keyword>
<evidence type="ECO:0000256" key="2">
    <source>
        <dbReference type="SAM" id="Phobius"/>
    </source>
</evidence>
<feature type="compositionally biased region" description="Polar residues" evidence="1">
    <location>
        <begin position="1"/>
        <end position="10"/>
    </location>
</feature>
<sequence length="337" mass="36367">MMLQKKNTNEAGARATGKEVALTRETSSEKQANDERLLALERLLENPEFRASDRNKRFLRFVVEETVAGRADRIKAFTIAVDVFGRDANFDATVDPIVRIAAGQLRKSLREYYAEAGQGDVVQIAIPLGAYVPTFDKRSSTSAFMSNLSRGFNKGPSLVAGAALLAAAALAVSTYAPVWLGQTGKSGGGGAVLLLDSARANPSSADATQLANMLNDALWLKVGREKGIRSVGVRPEEKLDAVSARVRETYGAEGNVYELLTSVQVESDEVRIYWHLLDSDSREVQVSSLMEEMLVPDAKGDLADAIASRVAASLFGYEGVLAHYQAGARVASHRSKE</sequence>
<dbReference type="EMBL" id="JAWLIP010000008">
    <property type="protein sequence ID" value="MDV6227981.1"/>
    <property type="molecule type" value="Genomic_DNA"/>
</dbReference>
<feature type="region of interest" description="Disordered" evidence="1">
    <location>
        <begin position="1"/>
        <end position="33"/>
    </location>
</feature>
<evidence type="ECO:0000313" key="3">
    <source>
        <dbReference type="EMBL" id="MDV6227981.1"/>
    </source>
</evidence>
<accession>A0ABU4AP16</accession>
<evidence type="ECO:0000313" key="4">
    <source>
        <dbReference type="Proteomes" id="UP001185659"/>
    </source>
</evidence>
<organism evidence="3 4">
    <name type="scientific">Nitratireductor aquimarinus</name>
    <dbReference type="NCBI Taxonomy" id="889300"/>
    <lineage>
        <taxon>Bacteria</taxon>
        <taxon>Pseudomonadati</taxon>
        <taxon>Pseudomonadota</taxon>
        <taxon>Alphaproteobacteria</taxon>
        <taxon>Hyphomicrobiales</taxon>
        <taxon>Phyllobacteriaceae</taxon>
        <taxon>Nitratireductor</taxon>
    </lineage>
</organism>
<feature type="transmembrane region" description="Helical" evidence="2">
    <location>
        <begin position="158"/>
        <end position="180"/>
    </location>
</feature>
<reference evidence="3 4" key="1">
    <citation type="submission" date="2023-10" db="EMBL/GenBank/DDBJ databases">
        <authorList>
            <person name="Venkata Ramana C."/>
            <person name="Sasikala C."/>
            <person name="Dhurka M."/>
        </authorList>
    </citation>
    <scope>NUCLEOTIDE SEQUENCE [LARGE SCALE GENOMIC DNA]</scope>
    <source>
        <strain evidence="3 4">KCTC 32151</strain>
    </source>
</reference>
<protein>
    <submittedName>
        <fullName evidence="3">Uncharacterized protein</fullName>
    </submittedName>
</protein>
<proteinExistence type="predicted"/>
<name>A0ABU4AP16_9HYPH</name>
<keyword evidence="4" id="KW-1185">Reference proteome</keyword>
<keyword evidence="2" id="KW-0472">Membrane</keyword>
<dbReference type="RefSeq" id="WP_317562053.1">
    <property type="nucleotide sequence ID" value="NZ_JAWLIP010000008.1"/>
</dbReference>
<comment type="caution">
    <text evidence="3">The sequence shown here is derived from an EMBL/GenBank/DDBJ whole genome shotgun (WGS) entry which is preliminary data.</text>
</comment>
<evidence type="ECO:0000256" key="1">
    <source>
        <dbReference type="SAM" id="MobiDB-lite"/>
    </source>
</evidence>